<gene>
    <name evidence="2" type="ORF">PBAT_14650</name>
</gene>
<dbReference type="GO" id="GO:0004106">
    <property type="term" value="F:chorismate mutase activity"/>
    <property type="evidence" value="ECO:0007669"/>
    <property type="project" value="InterPro"/>
</dbReference>
<evidence type="ECO:0000313" key="2">
    <source>
        <dbReference type="EMBL" id="OAB45173.1"/>
    </source>
</evidence>
<proteinExistence type="predicted"/>
<dbReference type="EMBL" id="LVJI01000018">
    <property type="protein sequence ID" value="OAB45173.1"/>
    <property type="molecule type" value="Genomic_DNA"/>
</dbReference>
<feature type="domain" description="Chorismate mutase" evidence="1">
    <location>
        <begin position="1"/>
        <end position="65"/>
    </location>
</feature>
<accession>A0A168MXW9</accession>
<dbReference type="Gene3D" id="1.20.59.10">
    <property type="entry name" value="Chorismate mutase"/>
    <property type="match status" value="1"/>
</dbReference>
<dbReference type="Pfam" id="PF01817">
    <property type="entry name" value="CM_2"/>
    <property type="match status" value="1"/>
</dbReference>
<dbReference type="InterPro" id="IPR036263">
    <property type="entry name" value="Chorismate_II_sf"/>
</dbReference>
<evidence type="ECO:0000259" key="1">
    <source>
        <dbReference type="PROSITE" id="PS51168"/>
    </source>
</evidence>
<dbReference type="AlphaFoldDB" id="A0A168MXW9"/>
<keyword evidence="3" id="KW-1185">Reference proteome</keyword>
<dbReference type="PROSITE" id="PS51168">
    <property type="entry name" value="CHORISMATE_MUT_2"/>
    <property type="match status" value="1"/>
</dbReference>
<dbReference type="Proteomes" id="UP000077355">
    <property type="component" value="Unassembled WGS sequence"/>
</dbReference>
<dbReference type="InterPro" id="IPR036979">
    <property type="entry name" value="CM_dom_sf"/>
</dbReference>
<organism evidence="2 3">
    <name type="scientific">Paenibacillus antarcticus</name>
    <dbReference type="NCBI Taxonomy" id="253703"/>
    <lineage>
        <taxon>Bacteria</taxon>
        <taxon>Bacillati</taxon>
        <taxon>Bacillota</taxon>
        <taxon>Bacilli</taxon>
        <taxon>Bacillales</taxon>
        <taxon>Paenibacillaceae</taxon>
        <taxon>Paenibacillus</taxon>
    </lineage>
</organism>
<reference evidence="2 3" key="1">
    <citation type="submission" date="2016-03" db="EMBL/GenBank/DDBJ databases">
        <title>Draft genome sequence of Paenibacillus antarcticus CECT 5836.</title>
        <authorList>
            <person name="Shin S.-K."/>
            <person name="Yi H."/>
        </authorList>
    </citation>
    <scope>NUCLEOTIDE SEQUENCE [LARGE SCALE GENOMIC DNA]</scope>
    <source>
        <strain evidence="2 3">CECT 5836</strain>
    </source>
</reference>
<dbReference type="GO" id="GO:0046417">
    <property type="term" value="P:chorismate metabolic process"/>
    <property type="evidence" value="ECO:0007669"/>
    <property type="project" value="InterPro"/>
</dbReference>
<evidence type="ECO:0000313" key="3">
    <source>
        <dbReference type="Proteomes" id="UP000077355"/>
    </source>
</evidence>
<dbReference type="InterPro" id="IPR002701">
    <property type="entry name" value="CM_II_prokaryot"/>
</dbReference>
<sequence length="65" mass="8038">MNQEKLTIQREEIDRIDRQIVALLAERTQVVKNIMVLKKMKIPYAPLIESNRYWIRWQNLRRRMV</sequence>
<dbReference type="SUPFAM" id="SSF48600">
    <property type="entry name" value="Chorismate mutase II"/>
    <property type="match status" value="1"/>
</dbReference>
<comment type="caution">
    <text evidence="2">The sequence shown here is derived from an EMBL/GenBank/DDBJ whole genome shotgun (WGS) entry which is preliminary data.</text>
</comment>
<protein>
    <recommendedName>
        <fullName evidence="1">Chorismate mutase domain-containing protein</fullName>
    </recommendedName>
</protein>
<name>A0A168MXW9_9BACL</name>
<dbReference type="RefSeq" id="WP_068650688.1">
    <property type="nucleotide sequence ID" value="NZ_CP043611.1"/>
</dbReference>